<dbReference type="STRING" id="6185.A0A095A851"/>
<dbReference type="EMBL" id="KL252222">
    <property type="protein sequence ID" value="KGB41909.1"/>
    <property type="molecule type" value="Genomic_DNA"/>
</dbReference>
<evidence type="ECO:0000256" key="1">
    <source>
        <dbReference type="ARBA" id="ARBA00004141"/>
    </source>
</evidence>
<sequence length="638" mass="71672">MAQCVPPTNSAQECELRTSEIPTQQFITTKLSVDEILNKYVGEYGVWQWSIVLLIVISSPLMVTLPVFVNAVPDYRCRMEDPIEEIFKEYNLSFEEAAAFVGPWEGEIPVTMMGCLKFALDWSNTTLIENLLLNKSVVSFIDRESLKTKACVNGYVYRSKEFQYPSTVVAEFNLVCDKSMLSPLGTSLFMVGMLFGFIFGGYFGDKFGRRNGAILFSIIELLAAVGVSLAPNHHIYHLMRTIVGFSSTGKAVPLRLLPIELTNAKYRSYFTSFIVLGIVFGHRAIMTGIAYLVREWRLLNALSTLPCLTCFIYFCLLPESPRWLLSQYRVEEAITILRRGCRINHILKKDKSKLSQLDNYLKDLNKNQSHMGKLYVHGEPISVSERFINLLKSTKKITCCRQMNKALIICVLIFTMHSLAFLGITLFSKYINYNVYIVTLINALTGIPGPIAASVVYRCYKYRRFPLMCTYIISAILLCIGGVYTVLWEPLTDNVLNIFCNGALIMYSASTIMLSIYCAELFPSYMRSSAVGISNGLGRIGGIISTLVNYTDFAFKHGTPVLIYSGSSMLQAFLLYCLRDTSGEDLSDVDKGLESTTDDHIHQNGSNKSIDAGREEFVINLKTLEDRIKSSPTSVTNL</sequence>
<proteinExistence type="predicted"/>
<dbReference type="InterPro" id="IPR020846">
    <property type="entry name" value="MFS_dom"/>
</dbReference>
<dbReference type="GO" id="GO:0022857">
    <property type="term" value="F:transmembrane transporter activity"/>
    <property type="evidence" value="ECO:0007669"/>
    <property type="project" value="InterPro"/>
</dbReference>
<dbReference type="Pfam" id="PF00083">
    <property type="entry name" value="Sugar_tr"/>
    <property type="match status" value="1"/>
</dbReference>
<dbReference type="GO" id="GO:0016020">
    <property type="term" value="C:membrane"/>
    <property type="evidence" value="ECO:0007669"/>
    <property type="project" value="UniProtKB-SubCell"/>
</dbReference>
<dbReference type="OrthoDB" id="2261376at2759"/>
<dbReference type="SUPFAM" id="SSF103473">
    <property type="entry name" value="MFS general substrate transporter"/>
    <property type="match status" value="1"/>
</dbReference>
<dbReference type="PANTHER" id="PTHR24064">
    <property type="entry name" value="SOLUTE CARRIER FAMILY 22 MEMBER"/>
    <property type="match status" value="1"/>
</dbReference>
<comment type="subcellular location">
    <subcellularLocation>
        <location evidence="1">Membrane</location>
        <topology evidence="1">Multi-pass membrane protein</topology>
    </subcellularLocation>
</comment>
<gene>
    <name evidence="5" type="ORF">MS3_10470</name>
</gene>
<dbReference type="InterPro" id="IPR005828">
    <property type="entry name" value="MFS_sugar_transport-like"/>
</dbReference>
<dbReference type="KEGG" id="shx:MS3_00005245"/>
<evidence type="ECO:0000256" key="3">
    <source>
        <dbReference type="ARBA" id="ARBA00022989"/>
    </source>
</evidence>
<accession>A0A095A851</accession>
<name>A0A095A851_SCHHA</name>
<keyword evidence="3" id="KW-1133">Transmembrane helix</keyword>
<keyword evidence="4" id="KW-0472">Membrane</keyword>
<keyword evidence="2" id="KW-0812">Transmembrane</keyword>
<dbReference type="PROSITE" id="PS50850">
    <property type="entry name" value="MFS"/>
    <property type="match status" value="1"/>
</dbReference>
<dbReference type="Gene3D" id="1.20.1250.20">
    <property type="entry name" value="MFS general substrate transporter like domains"/>
    <property type="match status" value="1"/>
</dbReference>
<dbReference type="AlphaFoldDB" id="A0A095A851"/>
<evidence type="ECO:0000256" key="2">
    <source>
        <dbReference type="ARBA" id="ARBA00022692"/>
    </source>
</evidence>
<evidence type="ECO:0000313" key="5">
    <source>
        <dbReference type="EMBL" id="KGB41909.1"/>
    </source>
</evidence>
<dbReference type="InterPro" id="IPR036259">
    <property type="entry name" value="MFS_trans_sf"/>
</dbReference>
<protein>
    <submittedName>
        <fullName evidence="5">Solute carrier family 22 member 21</fullName>
    </submittedName>
</protein>
<dbReference type="RefSeq" id="XP_012801711.2">
    <property type="nucleotide sequence ID" value="XM_012946257.2"/>
</dbReference>
<reference evidence="5" key="1">
    <citation type="journal article" date="2012" name="Nat. Genet.">
        <title>Whole-genome sequence of Schistosoma haematobium.</title>
        <authorList>
            <person name="Young N.D."/>
            <person name="Jex A.R."/>
            <person name="Li B."/>
            <person name="Liu S."/>
            <person name="Yang L."/>
            <person name="Xiong Z."/>
            <person name="Li Y."/>
            <person name="Cantacessi C."/>
            <person name="Hall R.S."/>
            <person name="Xu X."/>
            <person name="Chen F."/>
            <person name="Wu X."/>
            <person name="Zerlotini A."/>
            <person name="Oliveira G."/>
            <person name="Hofmann A."/>
            <person name="Zhang G."/>
            <person name="Fang X."/>
            <person name="Kang Y."/>
            <person name="Campbell B.E."/>
            <person name="Loukas A."/>
            <person name="Ranganathan S."/>
            <person name="Rollinson D."/>
            <person name="Rinaldi G."/>
            <person name="Brindley P.J."/>
            <person name="Yang H."/>
            <person name="Wang J."/>
            <person name="Wang J."/>
            <person name="Gasser R.B."/>
        </authorList>
    </citation>
    <scope>NUCLEOTIDE SEQUENCE [LARGE SCALE GENOMIC DNA]</scope>
</reference>
<organism evidence="5">
    <name type="scientific">Schistosoma haematobium</name>
    <name type="common">Blood fluke</name>
    <dbReference type="NCBI Taxonomy" id="6185"/>
    <lineage>
        <taxon>Eukaryota</taxon>
        <taxon>Metazoa</taxon>
        <taxon>Spiralia</taxon>
        <taxon>Lophotrochozoa</taxon>
        <taxon>Platyhelminthes</taxon>
        <taxon>Trematoda</taxon>
        <taxon>Digenea</taxon>
        <taxon>Strigeidida</taxon>
        <taxon>Schistosomatoidea</taxon>
        <taxon>Schistosomatidae</taxon>
        <taxon>Schistosoma</taxon>
    </lineage>
</organism>
<evidence type="ECO:0000256" key="4">
    <source>
        <dbReference type="ARBA" id="ARBA00023136"/>
    </source>
</evidence>